<feature type="compositionally biased region" description="Polar residues" evidence="1">
    <location>
        <begin position="126"/>
        <end position="138"/>
    </location>
</feature>
<dbReference type="PANTHER" id="PTHR12963">
    <property type="entry name" value="THYROID RECEPTOR INTERACTING PROTEIN RELATED"/>
    <property type="match status" value="1"/>
</dbReference>
<comment type="caution">
    <text evidence="3">The sequence shown here is derived from an EMBL/GenBank/DDBJ whole genome shotgun (WGS) entry which is preliminary data.</text>
</comment>
<dbReference type="AlphaFoldDB" id="A0A2C5ZIN1"/>
<keyword evidence="4" id="KW-1185">Reference proteome</keyword>
<dbReference type="GO" id="GO:0008270">
    <property type="term" value="F:zinc ion binding"/>
    <property type="evidence" value="ECO:0007669"/>
    <property type="project" value="InterPro"/>
</dbReference>
<dbReference type="Pfam" id="PF06221">
    <property type="entry name" value="zf-C2HC5"/>
    <property type="match status" value="1"/>
</dbReference>
<evidence type="ECO:0000313" key="4">
    <source>
        <dbReference type="Proteomes" id="UP000226431"/>
    </source>
</evidence>
<reference evidence="3 4" key="1">
    <citation type="submission" date="2017-06" db="EMBL/GenBank/DDBJ databases">
        <title>Ant-infecting Ophiocordyceps genomes reveal a high diversity of potential behavioral manipulation genes and a possible major role for enterotoxins.</title>
        <authorList>
            <person name="De Bekker C."/>
            <person name="Evans H.C."/>
            <person name="Brachmann A."/>
            <person name="Hughes D.P."/>
        </authorList>
    </citation>
    <scope>NUCLEOTIDE SEQUENCE [LARGE SCALE GENOMIC DNA]</scope>
    <source>
        <strain evidence="3 4">Map16</strain>
    </source>
</reference>
<dbReference type="GO" id="GO:0180022">
    <property type="term" value="C:RQC-trigger complex"/>
    <property type="evidence" value="ECO:0007669"/>
    <property type="project" value="InterPro"/>
</dbReference>
<sequence>MSLAQLSQLLPLPDDDLRQILDYAATLSKVEAAAHLRDLLGDSPLAVDFISSFNSKSNAPQAASSSKQGPGQKKKQAGPSRKGKDINSQAASAPTSNHVSRSATPTMPQKHTSAAGYLISDGPSKAKSNPPSRSSTPKPSAAKGTKVSIAGGTPMAGQSTALSDLDAAIRELEMTTNPSSNGGKRRKCNCVATKHALQSAAPNCLSCGKVICIKEGLGPCSFCGSPLLSPDDTQAMLRELKDERGRERMAVNAAANRRADVSKTPAPFTKPRDGADSPSLEAAAAKAREHRDRLLGFQAQNAQRTTVRDEAADFDVSDALAGTGNMWASPEERARELKRQQKLVREMEWNARPDYEKRKQVVSIDLIGSKVVRRMATVERPATPDEDETEAEAEAEASRAAMGEGRRGAFSRNPLLGGLARPVFAPAAEAAGPDGDGRNKGWRRVQDDLADGD</sequence>
<feature type="compositionally biased region" description="Acidic residues" evidence="1">
    <location>
        <begin position="384"/>
        <end position="395"/>
    </location>
</feature>
<evidence type="ECO:0000256" key="1">
    <source>
        <dbReference type="SAM" id="MobiDB-lite"/>
    </source>
</evidence>
<feature type="region of interest" description="Disordered" evidence="1">
    <location>
        <begin position="376"/>
        <end position="415"/>
    </location>
</feature>
<feature type="domain" description="TRIP4/RQT4 C2HC5-type zinc finger" evidence="2">
    <location>
        <begin position="185"/>
        <end position="236"/>
    </location>
</feature>
<feature type="region of interest" description="Disordered" evidence="1">
    <location>
        <begin position="55"/>
        <end position="158"/>
    </location>
</feature>
<accession>A0A2C5ZIN1</accession>
<evidence type="ECO:0000259" key="2">
    <source>
        <dbReference type="Pfam" id="PF06221"/>
    </source>
</evidence>
<proteinExistence type="predicted"/>
<dbReference type="InterPro" id="IPR009349">
    <property type="entry name" value="TRIP4/RQT4_C2HC5_Znf"/>
</dbReference>
<dbReference type="Proteomes" id="UP000226431">
    <property type="component" value="Unassembled WGS sequence"/>
</dbReference>
<dbReference type="PANTHER" id="PTHR12963:SF4">
    <property type="entry name" value="ACTIVATING SIGNAL COINTEGRATOR 1"/>
    <property type="match status" value="1"/>
</dbReference>
<dbReference type="InterPro" id="IPR039128">
    <property type="entry name" value="TRIP4-like"/>
</dbReference>
<gene>
    <name evidence="3" type="ORF">CDD80_4364</name>
</gene>
<dbReference type="OrthoDB" id="338816at2759"/>
<dbReference type="GO" id="GO:0005634">
    <property type="term" value="C:nucleus"/>
    <property type="evidence" value="ECO:0007669"/>
    <property type="project" value="InterPro"/>
</dbReference>
<feature type="region of interest" description="Disordered" evidence="1">
    <location>
        <begin position="251"/>
        <end position="278"/>
    </location>
</feature>
<dbReference type="GO" id="GO:0045893">
    <property type="term" value="P:positive regulation of DNA-templated transcription"/>
    <property type="evidence" value="ECO:0007669"/>
    <property type="project" value="TreeGrafter"/>
</dbReference>
<protein>
    <recommendedName>
        <fullName evidence="2">TRIP4/RQT4 C2HC5-type zinc finger domain-containing protein</fullName>
    </recommendedName>
</protein>
<evidence type="ECO:0000313" key="3">
    <source>
        <dbReference type="EMBL" id="PHH79602.1"/>
    </source>
</evidence>
<feature type="region of interest" description="Disordered" evidence="1">
    <location>
        <begin position="427"/>
        <end position="453"/>
    </location>
</feature>
<dbReference type="STRING" id="2004952.A0A2C5ZIN1"/>
<name>A0A2C5ZIN1_9HYPO</name>
<feature type="compositionally biased region" description="Basic and acidic residues" evidence="1">
    <location>
        <begin position="435"/>
        <end position="447"/>
    </location>
</feature>
<feature type="compositionally biased region" description="Polar residues" evidence="1">
    <location>
        <begin position="86"/>
        <end position="112"/>
    </location>
</feature>
<dbReference type="EMBL" id="NJES01000040">
    <property type="protein sequence ID" value="PHH79602.1"/>
    <property type="molecule type" value="Genomic_DNA"/>
</dbReference>
<organism evidence="3 4">
    <name type="scientific">Ophiocordyceps camponoti-rufipedis</name>
    <dbReference type="NCBI Taxonomy" id="2004952"/>
    <lineage>
        <taxon>Eukaryota</taxon>
        <taxon>Fungi</taxon>
        <taxon>Dikarya</taxon>
        <taxon>Ascomycota</taxon>
        <taxon>Pezizomycotina</taxon>
        <taxon>Sordariomycetes</taxon>
        <taxon>Hypocreomycetidae</taxon>
        <taxon>Hypocreales</taxon>
        <taxon>Ophiocordycipitaceae</taxon>
        <taxon>Ophiocordyceps</taxon>
    </lineage>
</organism>
<dbReference type="GO" id="GO:0072344">
    <property type="term" value="P:rescue of stalled ribosome"/>
    <property type="evidence" value="ECO:0007669"/>
    <property type="project" value="InterPro"/>
</dbReference>